<dbReference type="InterPro" id="IPR036990">
    <property type="entry name" value="M14A-like_propep"/>
</dbReference>
<proteinExistence type="predicted"/>
<keyword evidence="2" id="KW-0862">Zinc</keyword>
<keyword evidence="1" id="KW-0479">Metal-binding</keyword>
<dbReference type="Gene3D" id="3.30.70.340">
    <property type="entry name" value="Metallocarboxypeptidase-like"/>
    <property type="match status" value="1"/>
</dbReference>
<keyword evidence="3" id="KW-0732">Signal</keyword>
<feature type="non-terminal residue" evidence="5">
    <location>
        <position position="96"/>
    </location>
</feature>
<dbReference type="EMBL" id="JAFNEN010000566">
    <property type="protein sequence ID" value="KAG8180360.1"/>
    <property type="molecule type" value="Genomic_DNA"/>
</dbReference>
<evidence type="ECO:0000256" key="1">
    <source>
        <dbReference type="ARBA" id="ARBA00022723"/>
    </source>
</evidence>
<evidence type="ECO:0000313" key="6">
    <source>
        <dbReference type="Proteomes" id="UP000827092"/>
    </source>
</evidence>
<gene>
    <name evidence="5" type="ORF">JTE90_014239</name>
</gene>
<evidence type="ECO:0000313" key="5">
    <source>
        <dbReference type="EMBL" id="KAG8180360.1"/>
    </source>
</evidence>
<dbReference type="GO" id="GO:0046872">
    <property type="term" value="F:metal ion binding"/>
    <property type="evidence" value="ECO:0007669"/>
    <property type="project" value="UniProtKB-KW"/>
</dbReference>
<reference evidence="5 6" key="1">
    <citation type="journal article" date="2022" name="Nat. Ecol. Evol.">
        <title>A masculinizing supergene underlies an exaggerated male reproductive morph in a spider.</title>
        <authorList>
            <person name="Hendrickx F."/>
            <person name="De Corte Z."/>
            <person name="Sonet G."/>
            <person name="Van Belleghem S.M."/>
            <person name="Kostlbacher S."/>
            <person name="Vangestel C."/>
        </authorList>
    </citation>
    <scope>NUCLEOTIDE SEQUENCE [LARGE SCALE GENOMIC DNA]</scope>
    <source>
        <strain evidence="5">W744_W776</strain>
    </source>
</reference>
<keyword evidence="6" id="KW-1185">Reference proteome</keyword>
<evidence type="ECO:0000259" key="4">
    <source>
        <dbReference type="Pfam" id="PF02244"/>
    </source>
</evidence>
<feature type="domain" description="Carboxypeptidase activation peptide" evidence="4">
    <location>
        <begin position="30"/>
        <end position="94"/>
    </location>
</feature>
<dbReference type="Proteomes" id="UP000827092">
    <property type="component" value="Unassembled WGS sequence"/>
</dbReference>
<name>A0AAV6U7Z3_9ARAC</name>
<feature type="signal peptide" evidence="3">
    <location>
        <begin position="1"/>
        <end position="19"/>
    </location>
</feature>
<evidence type="ECO:0000256" key="3">
    <source>
        <dbReference type="SAM" id="SignalP"/>
    </source>
</evidence>
<protein>
    <recommendedName>
        <fullName evidence="4">Carboxypeptidase activation peptide domain-containing protein</fullName>
    </recommendedName>
</protein>
<dbReference type="SUPFAM" id="SSF54897">
    <property type="entry name" value="Protease propeptides/inhibitors"/>
    <property type="match status" value="1"/>
</dbReference>
<accession>A0AAV6U7Z3</accession>
<comment type="caution">
    <text evidence="5">The sequence shown here is derived from an EMBL/GenBank/DDBJ whole genome shotgun (WGS) entry which is preliminary data.</text>
</comment>
<organism evidence="5 6">
    <name type="scientific">Oedothorax gibbosus</name>
    <dbReference type="NCBI Taxonomy" id="931172"/>
    <lineage>
        <taxon>Eukaryota</taxon>
        <taxon>Metazoa</taxon>
        <taxon>Ecdysozoa</taxon>
        <taxon>Arthropoda</taxon>
        <taxon>Chelicerata</taxon>
        <taxon>Arachnida</taxon>
        <taxon>Araneae</taxon>
        <taxon>Araneomorphae</taxon>
        <taxon>Entelegynae</taxon>
        <taxon>Araneoidea</taxon>
        <taxon>Linyphiidae</taxon>
        <taxon>Erigoninae</taxon>
        <taxon>Oedothorax</taxon>
    </lineage>
</organism>
<dbReference type="Pfam" id="PF02244">
    <property type="entry name" value="Propep_M14"/>
    <property type="match status" value="1"/>
</dbReference>
<dbReference type="InterPro" id="IPR003146">
    <property type="entry name" value="M14A_act_pep"/>
</dbReference>
<sequence>MFKSCVVLLVLSAVVVLKAHRVDYSGYKILSIKPKTEADLDLLHKLRKDYSVDLWNEPGQTGINVMTHLKPELVNNVEEVLRKHKIEYEVAFSDPN</sequence>
<evidence type="ECO:0000256" key="2">
    <source>
        <dbReference type="ARBA" id="ARBA00022833"/>
    </source>
</evidence>
<feature type="chain" id="PRO_5043720028" description="Carboxypeptidase activation peptide domain-containing protein" evidence="3">
    <location>
        <begin position="20"/>
        <end position="96"/>
    </location>
</feature>
<dbReference type="AlphaFoldDB" id="A0AAV6U7Z3"/>